<comment type="caution">
    <text evidence="1">The sequence shown here is derived from an EMBL/GenBank/DDBJ whole genome shotgun (WGS) entry which is preliminary data.</text>
</comment>
<sequence>MLELVGAPQERRVLLGAGLRDADLRRLVRRQELQHHHGHYIDGHLDAELARIACAQALHPDSVVSHFSAAHLAGLRTWTDSRRQSAPPGDAVWLTRPAIAKRNQRRDDIVVRRATLEPADVAQHLWLPVTSTARTVVDLARALPFPEALVTVDHALRSGLSRAELDDVMERQFQWPGIRRARTTVGFGDPRAESVLESIARAVFAIAGLPAPILQAQFWDGRLWMPERVDFWWPRFRTIGEADGLAKYDSDSPEERRRQLRRSHRRDQRLSDRAVELVHFGWEDVLDPRSDLVARLCAAFGRGSSRPGDPPIWRAPDPLDPTHYLHAA</sequence>
<evidence type="ECO:0000313" key="1">
    <source>
        <dbReference type="EMBL" id="GAA1601244.1"/>
    </source>
</evidence>
<organism evidence="1 2">
    <name type="scientific">Kribbella karoonensis</name>
    <dbReference type="NCBI Taxonomy" id="324851"/>
    <lineage>
        <taxon>Bacteria</taxon>
        <taxon>Bacillati</taxon>
        <taxon>Actinomycetota</taxon>
        <taxon>Actinomycetes</taxon>
        <taxon>Propionibacteriales</taxon>
        <taxon>Kribbellaceae</taxon>
        <taxon>Kribbella</taxon>
    </lineage>
</organism>
<evidence type="ECO:0008006" key="3">
    <source>
        <dbReference type="Google" id="ProtNLM"/>
    </source>
</evidence>
<evidence type="ECO:0000313" key="2">
    <source>
        <dbReference type="Proteomes" id="UP001500190"/>
    </source>
</evidence>
<name>A0ABN2EA45_9ACTN</name>
<protein>
    <recommendedName>
        <fullName evidence="3">Transcriptional regulator, AbiEi antitoxin, Type IV TA system</fullName>
    </recommendedName>
</protein>
<reference evidence="1 2" key="1">
    <citation type="journal article" date="2019" name="Int. J. Syst. Evol. Microbiol.">
        <title>The Global Catalogue of Microorganisms (GCM) 10K type strain sequencing project: providing services to taxonomists for standard genome sequencing and annotation.</title>
        <authorList>
            <consortium name="The Broad Institute Genomics Platform"/>
            <consortium name="The Broad Institute Genome Sequencing Center for Infectious Disease"/>
            <person name="Wu L."/>
            <person name="Ma J."/>
        </authorList>
    </citation>
    <scope>NUCLEOTIDE SEQUENCE [LARGE SCALE GENOMIC DNA]</scope>
    <source>
        <strain evidence="1 2">JCM 14304</strain>
    </source>
</reference>
<proteinExistence type="predicted"/>
<dbReference type="Proteomes" id="UP001500190">
    <property type="component" value="Unassembled WGS sequence"/>
</dbReference>
<accession>A0ABN2EA45</accession>
<dbReference type="EMBL" id="BAAAND010000008">
    <property type="protein sequence ID" value="GAA1601244.1"/>
    <property type="molecule type" value="Genomic_DNA"/>
</dbReference>
<gene>
    <name evidence="1" type="ORF">GCM10009742_56610</name>
</gene>
<keyword evidence="2" id="KW-1185">Reference proteome</keyword>